<evidence type="ECO:0000313" key="2">
    <source>
        <dbReference type="EMBL" id="MDC5696465.1"/>
    </source>
</evidence>
<dbReference type="RefSeq" id="WP_272461041.1">
    <property type="nucleotide sequence ID" value="NZ_JAPFQL010000011.1"/>
</dbReference>
<accession>A0ABT5GEZ9</accession>
<gene>
    <name evidence="2" type="ORF">OO014_04285</name>
</gene>
<organism evidence="2 3">
    <name type="scientific">Intrasporangium calvum</name>
    <dbReference type="NCBI Taxonomy" id="53358"/>
    <lineage>
        <taxon>Bacteria</taxon>
        <taxon>Bacillati</taxon>
        <taxon>Actinomycetota</taxon>
        <taxon>Actinomycetes</taxon>
        <taxon>Micrococcales</taxon>
        <taxon>Intrasporangiaceae</taxon>
        <taxon>Intrasporangium</taxon>
    </lineage>
</organism>
<comment type="caution">
    <text evidence="2">The sequence shown here is derived from an EMBL/GenBank/DDBJ whole genome shotgun (WGS) entry which is preliminary data.</text>
</comment>
<proteinExistence type="predicted"/>
<dbReference type="EMBL" id="JAPFQL010000011">
    <property type="protein sequence ID" value="MDC5696465.1"/>
    <property type="molecule type" value="Genomic_DNA"/>
</dbReference>
<evidence type="ECO:0000256" key="1">
    <source>
        <dbReference type="SAM" id="MobiDB-lite"/>
    </source>
</evidence>
<reference evidence="2 3" key="1">
    <citation type="submission" date="2022-11" db="EMBL/GenBank/DDBJ databases">
        <title>Anaerobic phenanthrene biodegradation by a DNRA strain PheN6.</title>
        <authorList>
            <person name="Zhang Z."/>
        </authorList>
    </citation>
    <scope>NUCLEOTIDE SEQUENCE [LARGE SCALE GENOMIC DNA]</scope>
    <source>
        <strain evidence="2 3">PheN6</strain>
    </source>
</reference>
<evidence type="ECO:0000313" key="3">
    <source>
        <dbReference type="Proteomes" id="UP001150259"/>
    </source>
</evidence>
<evidence type="ECO:0008006" key="4">
    <source>
        <dbReference type="Google" id="ProtNLM"/>
    </source>
</evidence>
<protein>
    <recommendedName>
        <fullName evidence="4">Zinc finger CGNR domain-containing protein</fullName>
    </recommendedName>
</protein>
<feature type="region of interest" description="Disordered" evidence="1">
    <location>
        <begin position="153"/>
        <end position="175"/>
    </location>
</feature>
<sequence length="175" mass="20599">MTKFVKHLRGLEHIADHLRLRRERTPDWMVDDVLKGGILDEHYVRRVREARERGDFDQDATRHLLTYSLDRVMASSWLAPTMRWPKQRRPELALVANTTCALYVADVLAHVGAPDDADRTYVCSACSMPFTPKRRLKESEGTYCRKPECQRERNRLKQVRRRERETANGKHREEA</sequence>
<dbReference type="Proteomes" id="UP001150259">
    <property type="component" value="Unassembled WGS sequence"/>
</dbReference>
<feature type="compositionally biased region" description="Basic and acidic residues" evidence="1">
    <location>
        <begin position="162"/>
        <end position="175"/>
    </location>
</feature>
<keyword evidence="3" id="KW-1185">Reference proteome</keyword>
<name>A0ABT5GEZ9_9MICO</name>